<keyword evidence="1" id="KW-1133">Transmembrane helix</keyword>
<evidence type="ECO:0000256" key="1">
    <source>
        <dbReference type="SAM" id="Phobius"/>
    </source>
</evidence>
<dbReference type="EMBL" id="CP049989">
    <property type="protein sequence ID" value="QIM54814.1"/>
    <property type="molecule type" value="Genomic_DNA"/>
</dbReference>
<dbReference type="AlphaFoldDB" id="A0A6G8INQ1"/>
<dbReference type="KEGG" id="hcz:G9Q37_15660"/>
<sequence>MGGMHFLWWIFWVGIVAAFVWALWGRAGERTNDARRMTGRRETPLELLQRRLASGECTPEEYEKRRALLQRDRAAGP</sequence>
<keyword evidence="1" id="KW-0472">Membrane</keyword>
<dbReference type="Proteomes" id="UP000503162">
    <property type="component" value="Chromosome"/>
</dbReference>
<evidence type="ECO:0008006" key="4">
    <source>
        <dbReference type="Google" id="ProtNLM"/>
    </source>
</evidence>
<feature type="transmembrane region" description="Helical" evidence="1">
    <location>
        <begin position="6"/>
        <end position="27"/>
    </location>
</feature>
<name>A0A6G8INQ1_9BURK</name>
<organism evidence="2 3">
    <name type="scientific">Hydrogenophaga crocea</name>
    <dbReference type="NCBI Taxonomy" id="2716225"/>
    <lineage>
        <taxon>Bacteria</taxon>
        <taxon>Pseudomonadati</taxon>
        <taxon>Pseudomonadota</taxon>
        <taxon>Betaproteobacteria</taxon>
        <taxon>Burkholderiales</taxon>
        <taxon>Comamonadaceae</taxon>
        <taxon>Hydrogenophaga</taxon>
    </lineage>
</organism>
<proteinExistence type="predicted"/>
<accession>A0A6G8INQ1</accession>
<keyword evidence="3" id="KW-1185">Reference proteome</keyword>
<protein>
    <recommendedName>
        <fullName evidence="4">SHOCT domain-containing protein</fullName>
    </recommendedName>
</protein>
<evidence type="ECO:0000313" key="2">
    <source>
        <dbReference type="EMBL" id="QIM54814.1"/>
    </source>
</evidence>
<keyword evidence="1" id="KW-0812">Transmembrane</keyword>
<gene>
    <name evidence="2" type="ORF">G9Q37_15660</name>
</gene>
<evidence type="ECO:0000313" key="3">
    <source>
        <dbReference type="Proteomes" id="UP000503162"/>
    </source>
</evidence>
<reference evidence="2 3" key="1">
    <citation type="submission" date="2020-03" db="EMBL/GenBank/DDBJ databases">
        <title>Hydrogenophaga sp. nov. isolated from cyanobacterial mat.</title>
        <authorList>
            <person name="Thorat V."/>
            <person name="Kirdat K."/>
            <person name="Tiwarekar B."/>
            <person name="Costa E.D."/>
            <person name="Yadav A."/>
        </authorList>
    </citation>
    <scope>NUCLEOTIDE SEQUENCE [LARGE SCALE GENOMIC DNA]</scope>
    <source>
        <strain evidence="2 3">BA0156</strain>
    </source>
</reference>